<gene>
    <name evidence="1" type="ORF">HFMG01WIA_0163</name>
</gene>
<sequence>MFLSSCTGITLTRQNFVDTSGSNNRQPNNSNPSSNQETLILVNLTTKIQHVLIYLGC</sequence>
<dbReference type="EMBL" id="CP003510">
    <property type="protein sequence ID" value="AFP79338.1"/>
    <property type="molecule type" value="Genomic_DNA"/>
</dbReference>
<dbReference type="HOGENOM" id="CLU_2991877_0_0_14"/>
<evidence type="ECO:0000313" key="1">
    <source>
        <dbReference type="EMBL" id="AFP79338.1"/>
    </source>
</evidence>
<evidence type="ECO:0000313" key="2">
    <source>
        <dbReference type="Proteomes" id="UP000003940"/>
    </source>
</evidence>
<keyword evidence="1" id="KW-0449">Lipoprotein</keyword>
<organism evidence="1 2">
    <name type="scientific">Mycoplasmoides gallisepticum WI01_2001.043-13-2P</name>
    <dbReference type="NCBI Taxonomy" id="1159201"/>
    <lineage>
        <taxon>Bacteria</taxon>
        <taxon>Bacillati</taxon>
        <taxon>Mycoplasmatota</taxon>
        <taxon>Mycoplasmoidales</taxon>
        <taxon>Mycoplasmoidaceae</taxon>
        <taxon>Mycoplasmoides</taxon>
    </lineage>
</organism>
<name>J3VHN1_MYCGL</name>
<reference evidence="1 2" key="1">
    <citation type="journal article" date="2012" name="Microbiology">
        <title>Extensive variation in surface lipoprotein gene content and genomic changes associated with virulence during evolution of a novel North American house finch epizootic strain of Mycoplasma gallisepticum.</title>
        <authorList>
            <person name="Tulman E.R."/>
            <person name="Liao X."/>
            <person name="Szczepanek S.M."/>
            <person name="Ley D.H."/>
            <person name="Kutish G.F."/>
            <person name="Geary S.J."/>
        </authorList>
    </citation>
    <scope>NUCLEOTIDE SEQUENCE [LARGE SCALE GENOMIC DNA]</scope>
    <source>
        <strain evidence="2">House finch-associated</strain>
    </source>
</reference>
<dbReference type="KEGG" id="mgw:HFMG01WIA_0163"/>
<dbReference type="PATRIC" id="fig|1159201.4.peg.50"/>
<accession>J3VHN1</accession>
<dbReference type="AlphaFoldDB" id="J3VHN1"/>
<dbReference type="Proteomes" id="UP000003940">
    <property type="component" value="Chromosome"/>
</dbReference>
<proteinExistence type="predicted"/>
<protein>
    <submittedName>
        <fullName evidence="1">Putative hypothetical lipoprotein domain protein</fullName>
    </submittedName>
</protein>